<gene>
    <name evidence="9" type="ordered locus">Ctha_0662</name>
</gene>
<keyword evidence="10" id="KW-1185">Reference proteome</keyword>
<dbReference type="NCBIfam" id="TIGR03544">
    <property type="entry name" value="DivI1A_domain"/>
    <property type="match status" value="1"/>
</dbReference>
<dbReference type="eggNOG" id="COG3599">
    <property type="taxonomic scope" value="Bacteria"/>
</dbReference>
<dbReference type="STRING" id="517418.Ctha_0662"/>
<keyword evidence="6" id="KW-0131">Cell cycle</keyword>
<evidence type="ECO:0000313" key="10">
    <source>
        <dbReference type="Proteomes" id="UP000001208"/>
    </source>
</evidence>
<comment type="subcellular location">
    <subcellularLocation>
        <location evidence="1">Cytoplasm</location>
    </subcellularLocation>
</comment>
<keyword evidence="5 7" id="KW-0175">Coiled coil</keyword>
<evidence type="ECO:0000256" key="4">
    <source>
        <dbReference type="ARBA" id="ARBA00022618"/>
    </source>
</evidence>
<dbReference type="OrthoDB" id="9815492at2"/>
<dbReference type="EMBL" id="CP001100">
    <property type="protein sequence ID" value="ACF13131.1"/>
    <property type="molecule type" value="Genomic_DNA"/>
</dbReference>
<dbReference type="Proteomes" id="UP000001208">
    <property type="component" value="Chromosome"/>
</dbReference>
<name>B3QVS4_CHLT3</name>
<proteinExistence type="inferred from homology"/>
<feature type="region of interest" description="Disordered" evidence="8">
    <location>
        <begin position="238"/>
        <end position="324"/>
    </location>
</feature>
<dbReference type="AlphaFoldDB" id="B3QVS4"/>
<dbReference type="InterPro" id="IPR019933">
    <property type="entry name" value="DivIVA_domain"/>
</dbReference>
<dbReference type="RefSeq" id="WP_012499215.1">
    <property type="nucleotide sequence ID" value="NC_011026.1"/>
</dbReference>
<evidence type="ECO:0000256" key="6">
    <source>
        <dbReference type="ARBA" id="ARBA00023306"/>
    </source>
</evidence>
<dbReference type="PANTHER" id="PTHR35794:SF2">
    <property type="entry name" value="CELL DIVISION PROTEIN DIVIVA"/>
    <property type="match status" value="1"/>
</dbReference>
<feature type="region of interest" description="Disordered" evidence="8">
    <location>
        <begin position="178"/>
        <end position="215"/>
    </location>
</feature>
<comment type="similarity">
    <text evidence="2">Belongs to the DivIVA family.</text>
</comment>
<dbReference type="PANTHER" id="PTHR35794">
    <property type="entry name" value="CELL DIVISION PROTEIN DIVIVA"/>
    <property type="match status" value="1"/>
</dbReference>
<evidence type="ECO:0000256" key="8">
    <source>
        <dbReference type="SAM" id="MobiDB-lite"/>
    </source>
</evidence>
<dbReference type="GO" id="GO:0005737">
    <property type="term" value="C:cytoplasm"/>
    <property type="evidence" value="ECO:0007669"/>
    <property type="project" value="UniProtKB-SubCell"/>
</dbReference>
<feature type="coiled-coil region" evidence="7">
    <location>
        <begin position="29"/>
        <end position="124"/>
    </location>
</feature>
<protein>
    <submittedName>
        <fullName evidence="9">DivIVA family protein</fullName>
    </submittedName>
</protein>
<accession>B3QVS4</accession>
<dbReference type="KEGG" id="cts:Ctha_0662"/>
<organism evidence="9 10">
    <name type="scientific">Chloroherpeton thalassium (strain ATCC 35110 / GB-78)</name>
    <dbReference type="NCBI Taxonomy" id="517418"/>
    <lineage>
        <taxon>Bacteria</taxon>
        <taxon>Pseudomonadati</taxon>
        <taxon>Chlorobiota</taxon>
        <taxon>Chlorobiia</taxon>
        <taxon>Chlorobiales</taxon>
        <taxon>Chloroherpetonaceae</taxon>
        <taxon>Chloroherpeton</taxon>
    </lineage>
</organism>
<dbReference type="GO" id="GO:0051301">
    <property type="term" value="P:cell division"/>
    <property type="evidence" value="ECO:0007669"/>
    <property type="project" value="UniProtKB-KW"/>
</dbReference>
<evidence type="ECO:0000256" key="3">
    <source>
        <dbReference type="ARBA" id="ARBA00022490"/>
    </source>
</evidence>
<sequence>MRLTPLDIKKQEFKRSLRGYDSVEVDAFLETLSKQWEDLLEEKERLTRRVQETEMEIQKFKQVENMLHQTLAQAQQSSTAAVENAKREAQLIKQEAQMIAEKMIEQAKNESNLIKDNIQRLQLQRHEIISKLKLLLTSQLELLESLGKDSGLEKGFSELKKETVQKKIEVQETTIKQESKSVPAKMTSQVPTSVPVPPQAPASKPQTSATMKAPDKQENVKFLQVQELEALFTDLDTEENPDMVFQPVPNSQLPSADATRNAGSPAIAKDLMQSKMPESSNKPAEATDDHAPKTTRVEVPLEELKKTSQTHRRLNIDDILDSLE</sequence>
<evidence type="ECO:0000313" key="9">
    <source>
        <dbReference type="EMBL" id="ACF13131.1"/>
    </source>
</evidence>
<evidence type="ECO:0000256" key="7">
    <source>
        <dbReference type="SAM" id="Coils"/>
    </source>
</evidence>
<reference evidence="9 10" key="1">
    <citation type="submission" date="2008-06" db="EMBL/GenBank/DDBJ databases">
        <title>Complete sequence of Chloroherpeton thalassium ATCC 35110.</title>
        <authorList>
            <consortium name="US DOE Joint Genome Institute"/>
            <person name="Lucas S."/>
            <person name="Copeland A."/>
            <person name="Lapidus A."/>
            <person name="Glavina del Rio T."/>
            <person name="Dalin E."/>
            <person name="Tice H."/>
            <person name="Bruce D."/>
            <person name="Goodwin L."/>
            <person name="Pitluck S."/>
            <person name="Schmutz J."/>
            <person name="Larimer F."/>
            <person name="Land M."/>
            <person name="Hauser L."/>
            <person name="Kyrpides N."/>
            <person name="Mikhailova N."/>
            <person name="Liu Z."/>
            <person name="Li T."/>
            <person name="Zhao F."/>
            <person name="Overmann J."/>
            <person name="Bryant D.A."/>
            <person name="Richardson P."/>
        </authorList>
    </citation>
    <scope>NUCLEOTIDE SEQUENCE [LARGE SCALE GENOMIC DNA]</scope>
    <source>
        <strain evidence="10">ATCC 35110 / GB-78</strain>
    </source>
</reference>
<feature type="compositionally biased region" description="Basic and acidic residues" evidence="8">
    <location>
        <begin position="285"/>
        <end position="296"/>
    </location>
</feature>
<dbReference type="Gene3D" id="6.10.250.660">
    <property type="match status" value="1"/>
</dbReference>
<evidence type="ECO:0000256" key="5">
    <source>
        <dbReference type="ARBA" id="ARBA00023054"/>
    </source>
</evidence>
<dbReference type="HOGENOM" id="CLU_857112_0_0_10"/>
<dbReference type="InterPro" id="IPR007793">
    <property type="entry name" value="DivIVA_fam"/>
</dbReference>
<evidence type="ECO:0000256" key="2">
    <source>
        <dbReference type="ARBA" id="ARBA00009008"/>
    </source>
</evidence>
<evidence type="ECO:0000256" key="1">
    <source>
        <dbReference type="ARBA" id="ARBA00004496"/>
    </source>
</evidence>
<dbReference type="Pfam" id="PF05103">
    <property type="entry name" value="DivIVA"/>
    <property type="match status" value="1"/>
</dbReference>
<keyword evidence="3" id="KW-0963">Cytoplasm</keyword>
<keyword evidence="4" id="KW-0132">Cell division</keyword>